<evidence type="ECO:0000313" key="1">
    <source>
        <dbReference type="EMBL" id="MQL67845.1"/>
    </source>
</evidence>
<dbReference type="Proteomes" id="UP000652761">
    <property type="component" value="Unassembled WGS sequence"/>
</dbReference>
<organism evidence="1 2">
    <name type="scientific">Colocasia esculenta</name>
    <name type="common">Wild taro</name>
    <name type="synonym">Arum esculentum</name>
    <dbReference type="NCBI Taxonomy" id="4460"/>
    <lineage>
        <taxon>Eukaryota</taxon>
        <taxon>Viridiplantae</taxon>
        <taxon>Streptophyta</taxon>
        <taxon>Embryophyta</taxon>
        <taxon>Tracheophyta</taxon>
        <taxon>Spermatophyta</taxon>
        <taxon>Magnoliopsida</taxon>
        <taxon>Liliopsida</taxon>
        <taxon>Araceae</taxon>
        <taxon>Aroideae</taxon>
        <taxon>Colocasieae</taxon>
        <taxon>Colocasia</taxon>
    </lineage>
</organism>
<dbReference type="OrthoDB" id="1001887at2759"/>
<gene>
    <name evidence="1" type="ORF">Taro_000128</name>
</gene>
<protein>
    <submittedName>
        <fullName evidence="1">Uncharacterized protein</fullName>
    </submittedName>
</protein>
<proteinExistence type="predicted"/>
<reference evidence="1" key="1">
    <citation type="submission" date="2017-07" db="EMBL/GenBank/DDBJ databases">
        <title>Taro Niue Genome Assembly and Annotation.</title>
        <authorList>
            <person name="Atibalentja N."/>
            <person name="Keating K."/>
            <person name="Fields C.J."/>
        </authorList>
    </citation>
    <scope>NUCLEOTIDE SEQUENCE</scope>
    <source>
        <strain evidence="1">Niue_2</strain>
        <tissue evidence="1">Leaf</tissue>
    </source>
</reference>
<sequence>MGSKKIVATTYRVVATGKLLRALKKSLRVVVTSKSLRALKEIVTAVKKALRLWNKSVFGNVEDNMLRLEDEIRVKQDNFDNTPTP</sequence>
<evidence type="ECO:0000313" key="2">
    <source>
        <dbReference type="Proteomes" id="UP000652761"/>
    </source>
</evidence>
<comment type="caution">
    <text evidence="1">The sequence shown here is derived from an EMBL/GenBank/DDBJ whole genome shotgun (WGS) entry which is preliminary data.</text>
</comment>
<feature type="non-terminal residue" evidence="1">
    <location>
        <position position="85"/>
    </location>
</feature>
<dbReference type="EMBL" id="NMUH01000002">
    <property type="protein sequence ID" value="MQL67845.1"/>
    <property type="molecule type" value="Genomic_DNA"/>
</dbReference>
<dbReference type="AlphaFoldDB" id="A0A843T9W9"/>
<accession>A0A843T9W9</accession>
<keyword evidence="2" id="KW-1185">Reference proteome</keyword>
<name>A0A843T9W9_COLES</name>